<dbReference type="InterPro" id="IPR008278">
    <property type="entry name" value="4-PPantetheinyl_Trfase_dom"/>
</dbReference>
<protein>
    <submittedName>
        <fullName evidence="4">4'-phosphopantetheinyl transferase superfamily protein</fullName>
    </submittedName>
</protein>
<evidence type="ECO:0000256" key="1">
    <source>
        <dbReference type="ARBA" id="ARBA00010990"/>
    </source>
</evidence>
<dbReference type="GO" id="GO:0005829">
    <property type="term" value="C:cytosol"/>
    <property type="evidence" value="ECO:0007669"/>
    <property type="project" value="TreeGrafter"/>
</dbReference>
<dbReference type="Pfam" id="PF01648">
    <property type="entry name" value="ACPS"/>
    <property type="match status" value="1"/>
</dbReference>
<dbReference type="GO" id="GO:0000287">
    <property type="term" value="F:magnesium ion binding"/>
    <property type="evidence" value="ECO:0007669"/>
    <property type="project" value="InterPro"/>
</dbReference>
<sequence>MEPAFTPTDAARLPRWTWRDHARGTPAEPLVRDWLGAVLELPAAAIELHRDVLGRPRLAGALQGFDVSWSHSGDGLLIALGDSVDVGVDLERARPRPRALELAQRFFHATEHDWLRGLPEPDRNEAFLRLWCAKEAVLKAHGRGIAYGLDKFGLADLDGSLAMTHPHAGLGGPWSVHEWAPRPGYRAALAWRGR</sequence>
<dbReference type="InterPro" id="IPR050559">
    <property type="entry name" value="P-Pant_transferase_sf"/>
</dbReference>
<dbReference type="PANTHER" id="PTHR12215:SF10">
    <property type="entry name" value="L-AMINOADIPATE-SEMIALDEHYDE DEHYDROGENASE-PHOSPHOPANTETHEINYL TRANSFERASE"/>
    <property type="match status" value="1"/>
</dbReference>
<comment type="caution">
    <text evidence="4">The sequence shown here is derived from an EMBL/GenBank/DDBJ whole genome shotgun (WGS) entry which is preliminary data.</text>
</comment>
<evidence type="ECO:0000259" key="3">
    <source>
        <dbReference type="Pfam" id="PF01648"/>
    </source>
</evidence>
<name>A0A7C9I3V3_9GAMM</name>
<gene>
    <name evidence="4" type="ORF">GN331_03415</name>
</gene>
<dbReference type="InterPro" id="IPR037143">
    <property type="entry name" value="4-PPantetheinyl_Trfase_dom_sf"/>
</dbReference>
<feature type="domain" description="4'-phosphopantetheinyl transferase" evidence="3">
    <location>
        <begin position="86"/>
        <end position="161"/>
    </location>
</feature>
<dbReference type="PANTHER" id="PTHR12215">
    <property type="entry name" value="PHOSPHOPANTETHEINE TRANSFERASE"/>
    <property type="match status" value="1"/>
</dbReference>
<keyword evidence="5" id="KW-1185">Reference proteome</keyword>
<dbReference type="SUPFAM" id="SSF56214">
    <property type="entry name" value="4'-phosphopantetheinyl transferase"/>
    <property type="match status" value="2"/>
</dbReference>
<comment type="similarity">
    <text evidence="1">Belongs to the P-Pant transferase superfamily. Gsp/Sfp/HetI/AcpT family.</text>
</comment>
<evidence type="ECO:0000313" key="5">
    <source>
        <dbReference type="Proteomes" id="UP000479692"/>
    </source>
</evidence>
<keyword evidence="2 4" id="KW-0808">Transferase</keyword>
<dbReference type="EMBL" id="WOXT01000001">
    <property type="protein sequence ID" value="MUV13249.1"/>
    <property type="molecule type" value="Genomic_DNA"/>
</dbReference>
<dbReference type="GO" id="GO:0019878">
    <property type="term" value="P:lysine biosynthetic process via aminoadipic acid"/>
    <property type="evidence" value="ECO:0007669"/>
    <property type="project" value="TreeGrafter"/>
</dbReference>
<reference evidence="4 5" key="1">
    <citation type="submission" date="2019-12" db="EMBL/GenBank/DDBJ databases">
        <authorList>
            <person name="Xu J."/>
        </authorList>
    </citation>
    <scope>NUCLEOTIDE SEQUENCE [LARGE SCALE GENOMIC DNA]</scope>
    <source>
        <strain evidence="4 5">HX-5-24</strain>
    </source>
</reference>
<dbReference type="Proteomes" id="UP000479692">
    <property type="component" value="Unassembled WGS sequence"/>
</dbReference>
<dbReference type="RefSeq" id="WP_156640321.1">
    <property type="nucleotide sequence ID" value="NZ_WOXT01000001.1"/>
</dbReference>
<accession>A0A7C9I3V3</accession>
<evidence type="ECO:0000256" key="2">
    <source>
        <dbReference type="ARBA" id="ARBA00022679"/>
    </source>
</evidence>
<dbReference type="GO" id="GO:0008897">
    <property type="term" value="F:holo-[acyl-carrier-protein] synthase activity"/>
    <property type="evidence" value="ECO:0007669"/>
    <property type="project" value="InterPro"/>
</dbReference>
<organism evidence="4 5">
    <name type="scientific">Noviluteimonas gilva</name>
    <dbReference type="NCBI Taxonomy" id="2682097"/>
    <lineage>
        <taxon>Bacteria</taxon>
        <taxon>Pseudomonadati</taxon>
        <taxon>Pseudomonadota</taxon>
        <taxon>Gammaproteobacteria</taxon>
        <taxon>Lysobacterales</taxon>
        <taxon>Lysobacteraceae</taxon>
        <taxon>Noviluteimonas</taxon>
    </lineage>
</organism>
<proteinExistence type="inferred from homology"/>
<dbReference type="AlphaFoldDB" id="A0A7C9I3V3"/>
<dbReference type="Gene3D" id="3.90.470.20">
    <property type="entry name" value="4'-phosphopantetheinyl transferase domain"/>
    <property type="match status" value="2"/>
</dbReference>
<evidence type="ECO:0000313" key="4">
    <source>
        <dbReference type="EMBL" id="MUV13249.1"/>
    </source>
</evidence>